<dbReference type="OMA" id="SCCEERG"/>
<organism evidence="14 15">
    <name type="scientific">Tetracentron sinense</name>
    <name type="common">Spur-leaf</name>
    <dbReference type="NCBI Taxonomy" id="13715"/>
    <lineage>
        <taxon>Eukaryota</taxon>
        <taxon>Viridiplantae</taxon>
        <taxon>Streptophyta</taxon>
        <taxon>Embryophyta</taxon>
        <taxon>Tracheophyta</taxon>
        <taxon>Spermatophyta</taxon>
        <taxon>Magnoliopsida</taxon>
        <taxon>Trochodendrales</taxon>
        <taxon>Trochodendraceae</taxon>
        <taxon>Tetracentron</taxon>
    </lineage>
</organism>
<dbReference type="Proteomes" id="UP000655225">
    <property type="component" value="Unassembled WGS sequence"/>
</dbReference>
<feature type="region of interest" description="Disordered" evidence="12">
    <location>
        <begin position="1"/>
        <end position="20"/>
    </location>
</feature>
<name>A0A835DM71_TETSI</name>
<sequence>MDFFRTQNHTPPPKRNKKRLTQDQVSLLESSFSFDKKLEPDRRLHLARELGLPPRQVAIWYQNKRARWKTQSLELNYNALEQRLDNALADKRRLEREIGRLRGELEKSKEMVIALTPPPYPVSSASGDEVGSSSLPDDANFRLENAGVLQVEELYACLMGVDNQTGKFNDHDLFA</sequence>
<dbReference type="PANTHER" id="PTHR24326">
    <property type="entry name" value="HOMEOBOX-LEUCINE ZIPPER PROTEIN"/>
    <property type="match status" value="1"/>
</dbReference>
<dbReference type="InterPro" id="IPR001356">
    <property type="entry name" value="HD"/>
</dbReference>
<dbReference type="PROSITE" id="PS50071">
    <property type="entry name" value="HOMEOBOX_2"/>
    <property type="match status" value="1"/>
</dbReference>
<evidence type="ECO:0000256" key="10">
    <source>
        <dbReference type="RuleBase" id="RU369038"/>
    </source>
</evidence>
<comment type="similarity">
    <text evidence="7 10">Belongs to the HD-ZIP homeobox family. Class I subfamily.</text>
</comment>
<evidence type="ECO:0000256" key="1">
    <source>
        <dbReference type="ARBA" id="ARBA00004123"/>
    </source>
</evidence>
<evidence type="ECO:0000256" key="11">
    <source>
        <dbReference type="SAM" id="Coils"/>
    </source>
</evidence>
<dbReference type="GO" id="GO:0045893">
    <property type="term" value="P:positive regulation of DNA-templated transcription"/>
    <property type="evidence" value="ECO:0007669"/>
    <property type="project" value="TreeGrafter"/>
</dbReference>
<keyword evidence="2 10" id="KW-0805">Transcription regulation</keyword>
<keyword evidence="6 8" id="KW-0539">Nucleus</keyword>
<keyword evidence="5 10" id="KW-0804">Transcription</keyword>
<evidence type="ECO:0000313" key="15">
    <source>
        <dbReference type="Proteomes" id="UP000655225"/>
    </source>
</evidence>
<dbReference type="GO" id="GO:0005634">
    <property type="term" value="C:nucleus"/>
    <property type="evidence" value="ECO:0007669"/>
    <property type="project" value="UniProtKB-SubCell"/>
</dbReference>
<keyword evidence="3 8" id="KW-0238">DNA-binding</keyword>
<feature type="coiled-coil region" evidence="11">
    <location>
        <begin position="63"/>
        <end position="111"/>
    </location>
</feature>
<dbReference type="SUPFAM" id="SSF46689">
    <property type="entry name" value="Homeodomain-like"/>
    <property type="match status" value="1"/>
</dbReference>
<accession>A0A835DM71</accession>
<dbReference type="InterPro" id="IPR045224">
    <property type="entry name" value="HDZip_class_I_plant"/>
</dbReference>
<dbReference type="OrthoDB" id="6159439at2759"/>
<evidence type="ECO:0000259" key="13">
    <source>
        <dbReference type="PROSITE" id="PS50071"/>
    </source>
</evidence>
<evidence type="ECO:0000256" key="6">
    <source>
        <dbReference type="ARBA" id="ARBA00023242"/>
    </source>
</evidence>
<evidence type="ECO:0000256" key="12">
    <source>
        <dbReference type="SAM" id="MobiDB-lite"/>
    </source>
</evidence>
<gene>
    <name evidence="14" type="ORF">HHK36_005257</name>
</gene>
<dbReference type="GO" id="GO:0043565">
    <property type="term" value="F:sequence-specific DNA binding"/>
    <property type="evidence" value="ECO:0007669"/>
    <property type="project" value="TreeGrafter"/>
</dbReference>
<evidence type="ECO:0000256" key="8">
    <source>
        <dbReference type="PROSITE-ProRule" id="PRU00108"/>
    </source>
</evidence>
<evidence type="ECO:0000256" key="7">
    <source>
        <dbReference type="ARBA" id="ARBA00025748"/>
    </source>
</evidence>
<dbReference type="PROSITE" id="PS00027">
    <property type="entry name" value="HOMEOBOX_1"/>
    <property type="match status" value="1"/>
</dbReference>
<keyword evidence="4 8" id="KW-0371">Homeobox</keyword>
<comment type="function">
    <text evidence="10">Transcription factor.</text>
</comment>
<keyword evidence="15" id="KW-1185">Reference proteome</keyword>
<dbReference type="PANTHER" id="PTHR24326:SF522">
    <property type="entry name" value="HOMEOBOX-LEUCINE ZIPPER PROTEIN ATHB-52"/>
    <property type="match status" value="1"/>
</dbReference>
<dbReference type="AlphaFoldDB" id="A0A835DM71"/>
<protein>
    <recommendedName>
        <fullName evidence="10">Homeobox-leucine zipper protein</fullName>
    </recommendedName>
    <alternativeName>
        <fullName evidence="10">HD-ZIP protein</fullName>
    </alternativeName>
    <alternativeName>
        <fullName evidence="10">Homeodomain transcription factor</fullName>
    </alternativeName>
</protein>
<comment type="caution">
    <text evidence="14">The sequence shown here is derived from an EMBL/GenBank/DDBJ whole genome shotgun (WGS) entry which is preliminary data.</text>
</comment>
<evidence type="ECO:0000256" key="2">
    <source>
        <dbReference type="ARBA" id="ARBA00023015"/>
    </source>
</evidence>
<dbReference type="InterPro" id="IPR017970">
    <property type="entry name" value="Homeobox_CS"/>
</dbReference>
<evidence type="ECO:0000256" key="4">
    <source>
        <dbReference type="ARBA" id="ARBA00023155"/>
    </source>
</evidence>
<dbReference type="SMART" id="SM00389">
    <property type="entry name" value="HOX"/>
    <property type="match status" value="1"/>
</dbReference>
<dbReference type="PRINTS" id="PR00031">
    <property type="entry name" value="HTHREPRESSR"/>
</dbReference>
<feature type="DNA-binding region" description="Homeobox" evidence="8">
    <location>
        <begin position="13"/>
        <end position="72"/>
    </location>
</feature>
<evidence type="ECO:0000256" key="3">
    <source>
        <dbReference type="ARBA" id="ARBA00023125"/>
    </source>
</evidence>
<dbReference type="InterPro" id="IPR009057">
    <property type="entry name" value="Homeodomain-like_sf"/>
</dbReference>
<feature type="domain" description="Homeobox" evidence="13">
    <location>
        <begin position="11"/>
        <end position="71"/>
    </location>
</feature>
<reference evidence="14 15" key="1">
    <citation type="submission" date="2020-04" db="EMBL/GenBank/DDBJ databases">
        <title>Plant Genome Project.</title>
        <authorList>
            <person name="Zhang R.-G."/>
        </authorList>
    </citation>
    <scope>NUCLEOTIDE SEQUENCE [LARGE SCALE GENOMIC DNA]</scope>
    <source>
        <strain evidence="14">YNK0</strain>
        <tissue evidence="14">Leaf</tissue>
    </source>
</reference>
<evidence type="ECO:0000256" key="9">
    <source>
        <dbReference type="RuleBase" id="RU000682"/>
    </source>
</evidence>
<dbReference type="Pfam" id="PF00046">
    <property type="entry name" value="Homeodomain"/>
    <property type="match status" value="1"/>
</dbReference>
<comment type="subcellular location">
    <subcellularLocation>
        <location evidence="1 8 9">Nucleus</location>
    </subcellularLocation>
</comment>
<dbReference type="InterPro" id="IPR000047">
    <property type="entry name" value="HTH_motif"/>
</dbReference>
<dbReference type="Gene3D" id="1.10.10.60">
    <property type="entry name" value="Homeodomain-like"/>
    <property type="match status" value="1"/>
</dbReference>
<dbReference type="GO" id="GO:0000981">
    <property type="term" value="F:DNA-binding transcription factor activity, RNA polymerase II-specific"/>
    <property type="evidence" value="ECO:0007669"/>
    <property type="project" value="UniProtKB-UniRule"/>
</dbReference>
<proteinExistence type="inferred from homology"/>
<dbReference type="EMBL" id="JABCRI010000003">
    <property type="protein sequence ID" value="KAF8409183.1"/>
    <property type="molecule type" value="Genomic_DNA"/>
</dbReference>
<evidence type="ECO:0000256" key="5">
    <source>
        <dbReference type="ARBA" id="ARBA00023163"/>
    </source>
</evidence>
<dbReference type="CDD" id="cd00086">
    <property type="entry name" value="homeodomain"/>
    <property type="match status" value="1"/>
</dbReference>
<keyword evidence="11" id="KW-0175">Coiled coil</keyword>
<evidence type="ECO:0000313" key="14">
    <source>
        <dbReference type="EMBL" id="KAF8409183.1"/>
    </source>
</evidence>